<evidence type="ECO:0000313" key="2">
    <source>
        <dbReference type="Proteomes" id="UP000179807"/>
    </source>
</evidence>
<dbReference type="AlphaFoldDB" id="A0A1J4KG48"/>
<dbReference type="EMBL" id="MLAK01000618">
    <property type="protein sequence ID" value="OHT10195.1"/>
    <property type="molecule type" value="Genomic_DNA"/>
</dbReference>
<dbReference type="OrthoDB" id="10441332at2759"/>
<proteinExistence type="predicted"/>
<comment type="caution">
    <text evidence="1">The sequence shown here is derived from an EMBL/GenBank/DDBJ whole genome shotgun (WGS) entry which is preliminary data.</text>
</comment>
<dbReference type="GeneID" id="94836187"/>
<organism evidence="1 2">
    <name type="scientific">Tritrichomonas foetus</name>
    <dbReference type="NCBI Taxonomy" id="1144522"/>
    <lineage>
        <taxon>Eukaryota</taxon>
        <taxon>Metamonada</taxon>
        <taxon>Parabasalia</taxon>
        <taxon>Tritrichomonadida</taxon>
        <taxon>Tritrichomonadidae</taxon>
        <taxon>Tritrichomonas</taxon>
    </lineage>
</organism>
<sequence>MPDNIYLDDITDDDNRDYVADYFKSPTKKKGKEASNIQKLLGNFDYNNSRAWKEIKILFSSGIRHTELISIATVLISIYNLPKVSRPHRRSFPLLVKWFDDNWEKIQPIISKISLLDKERVPINSQREMCDNKK</sequence>
<evidence type="ECO:0000313" key="1">
    <source>
        <dbReference type="EMBL" id="OHT10195.1"/>
    </source>
</evidence>
<keyword evidence="2" id="KW-1185">Reference proteome</keyword>
<dbReference type="VEuPathDB" id="TrichDB:TRFO_20568"/>
<accession>A0A1J4KG48</accession>
<name>A0A1J4KG48_9EUKA</name>
<dbReference type="RefSeq" id="XP_068363331.1">
    <property type="nucleotide sequence ID" value="XM_068501483.1"/>
</dbReference>
<gene>
    <name evidence="1" type="ORF">TRFO_20568</name>
</gene>
<protein>
    <submittedName>
        <fullName evidence="1">Uncharacterized protein</fullName>
    </submittedName>
</protein>
<reference evidence="1" key="1">
    <citation type="submission" date="2016-10" db="EMBL/GenBank/DDBJ databases">
        <authorList>
            <person name="Benchimol M."/>
            <person name="Almeida L.G."/>
            <person name="Vasconcelos A.T."/>
            <person name="Perreira-Neves A."/>
            <person name="Rosa I.A."/>
            <person name="Tasca T."/>
            <person name="Bogo M.R."/>
            <person name="de Souza W."/>
        </authorList>
    </citation>
    <scope>NUCLEOTIDE SEQUENCE [LARGE SCALE GENOMIC DNA]</scope>
    <source>
        <strain evidence="1">K</strain>
    </source>
</reference>
<dbReference type="Proteomes" id="UP000179807">
    <property type="component" value="Unassembled WGS sequence"/>
</dbReference>